<dbReference type="OrthoDB" id="9795692at2"/>
<dbReference type="PANTHER" id="PTHR12192">
    <property type="entry name" value="CATION TRANSPORT PROTEIN CHAC-RELATED"/>
    <property type="match status" value="1"/>
</dbReference>
<dbReference type="InterPro" id="IPR036568">
    <property type="entry name" value="GGCT-like_sf"/>
</dbReference>
<dbReference type="GO" id="GO:0005737">
    <property type="term" value="C:cytoplasm"/>
    <property type="evidence" value="ECO:0007669"/>
    <property type="project" value="TreeGrafter"/>
</dbReference>
<dbReference type="Pfam" id="PF04752">
    <property type="entry name" value="ChaC"/>
    <property type="match status" value="1"/>
</dbReference>
<comment type="caution">
    <text evidence="3">The sequence shown here is derived from an EMBL/GenBank/DDBJ whole genome shotgun (WGS) entry which is preliminary data.</text>
</comment>
<name>A0A5N7MWB6_9HYPH</name>
<dbReference type="Proteomes" id="UP000403266">
    <property type="component" value="Unassembled WGS sequence"/>
</dbReference>
<dbReference type="GO" id="GO:0006751">
    <property type="term" value="P:glutathione catabolic process"/>
    <property type="evidence" value="ECO:0007669"/>
    <property type="project" value="InterPro"/>
</dbReference>
<gene>
    <name evidence="3" type="ORF">FS320_41885</name>
</gene>
<dbReference type="InterPro" id="IPR006840">
    <property type="entry name" value="ChaC"/>
</dbReference>
<accession>A0A5N7MWB6</accession>
<keyword evidence="2" id="KW-0456">Lyase</keyword>
<dbReference type="CDD" id="cd06661">
    <property type="entry name" value="GGCT_like"/>
    <property type="match status" value="1"/>
</dbReference>
<dbReference type="Gene3D" id="3.10.490.10">
    <property type="entry name" value="Gamma-glutamyl cyclotransferase-like"/>
    <property type="match status" value="1"/>
</dbReference>
<reference evidence="3 4" key="1">
    <citation type="journal article" date="2019" name="Syst. Appl. Microbiol.">
        <title>Microvirga tunisiensis sp. nov., a root nodule symbiotic bacterium isolated from Lupinus micranthus and L. luteus grown in Northern Tunisia.</title>
        <authorList>
            <person name="Msaddak A."/>
            <person name="Rejili M."/>
            <person name="Duran D."/>
            <person name="Mars M."/>
            <person name="Palacios J.M."/>
            <person name="Ruiz-Argueso T."/>
            <person name="Rey L."/>
            <person name="Imperial J."/>
        </authorList>
    </citation>
    <scope>NUCLEOTIDE SEQUENCE [LARGE SCALE GENOMIC DNA]</scope>
    <source>
        <strain evidence="3 4">Lmie10</strain>
    </source>
</reference>
<sequence>MESIATQWSAQGPACVKTQTSSTLTHHSYNFMRLCREIHGPLGLSRHEIAQRRGLSTFSQPRSSRAIELMPLKVSSGRQCGSTAKVRHVPDCEIHRFMGVSDVPAQSRHLMHRVALPCVRGMNTPRLPGLYITRCCPEHQAEYGMEELTAKTQLHPMTREALQNGFVSEMIARSGTNLRVLSDEERRQSLEATLAAQPVPGDVWLFAYGSLIWNPAFHYVERQPVLIRGWHRQFCLATPIGRGTPQHPGLVLGLDRGGSCRGVAFRIARSEAEAELELVWRREMVTGAYVPRWIRLHGPNLPHCMSGIAFTINRAAPNYVRPVSEAATAQTIATACGVLGSCRDYLFDTIHGLKGFQIHDDHLDRIARLVREYRD</sequence>
<dbReference type="AlphaFoldDB" id="A0A5N7MWB6"/>
<dbReference type="GO" id="GO:0061928">
    <property type="term" value="F:glutathione specific gamma-glutamylcyclotransferase activity"/>
    <property type="evidence" value="ECO:0007669"/>
    <property type="project" value="UniProtKB-EC"/>
</dbReference>
<evidence type="ECO:0000313" key="4">
    <source>
        <dbReference type="Proteomes" id="UP000403266"/>
    </source>
</evidence>
<dbReference type="InterPro" id="IPR013024">
    <property type="entry name" value="GGCT-like"/>
</dbReference>
<evidence type="ECO:0000313" key="3">
    <source>
        <dbReference type="EMBL" id="MPR31263.1"/>
    </source>
</evidence>
<protein>
    <recommendedName>
        <fullName evidence="1">glutathione-specific gamma-glutamylcyclotransferase</fullName>
        <ecNumber evidence="1">4.3.2.7</ecNumber>
    </recommendedName>
</protein>
<dbReference type="EMBL" id="VOSK01000605">
    <property type="protein sequence ID" value="MPR31263.1"/>
    <property type="molecule type" value="Genomic_DNA"/>
</dbReference>
<dbReference type="EC" id="4.3.2.7" evidence="1"/>
<dbReference type="SUPFAM" id="SSF110857">
    <property type="entry name" value="Gamma-glutamyl cyclotransferase-like"/>
    <property type="match status" value="1"/>
</dbReference>
<evidence type="ECO:0000256" key="1">
    <source>
        <dbReference type="ARBA" id="ARBA00012344"/>
    </source>
</evidence>
<organism evidence="3 4">
    <name type="scientific">Microvirga tunisiensis</name>
    <dbReference type="NCBI Taxonomy" id="2108360"/>
    <lineage>
        <taxon>Bacteria</taxon>
        <taxon>Pseudomonadati</taxon>
        <taxon>Pseudomonadota</taxon>
        <taxon>Alphaproteobacteria</taxon>
        <taxon>Hyphomicrobiales</taxon>
        <taxon>Methylobacteriaceae</taxon>
        <taxon>Microvirga</taxon>
    </lineage>
</organism>
<keyword evidence="4" id="KW-1185">Reference proteome</keyword>
<dbReference type="PANTHER" id="PTHR12192:SF2">
    <property type="entry name" value="GLUTATHIONE-SPECIFIC GAMMA-GLUTAMYLCYCLOTRANSFERASE 2"/>
    <property type="match status" value="1"/>
</dbReference>
<evidence type="ECO:0000256" key="2">
    <source>
        <dbReference type="ARBA" id="ARBA00023239"/>
    </source>
</evidence>
<proteinExistence type="predicted"/>